<evidence type="ECO:0000313" key="3">
    <source>
        <dbReference type="Proteomes" id="UP001286313"/>
    </source>
</evidence>
<dbReference type="EMBL" id="JAWQEG010008755">
    <property type="protein sequence ID" value="KAK3849703.1"/>
    <property type="molecule type" value="Genomic_DNA"/>
</dbReference>
<protein>
    <submittedName>
        <fullName evidence="2">Uncharacterized protein</fullName>
    </submittedName>
</protein>
<proteinExistence type="predicted"/>
<organism evidence="2 3">
    <name type="scientific">Petrolisthes cinctipes</name>
    <name type="common">Flat porcelain crab</name>
    <dbReference type="NCBI Taxonomy" id="88211"/>
    <lineage>
        <taxon>Eukaryota</taxon>
        <taxon>Metazoa</taxon>
        <taxon>Ecdysozoa</taxon>
        <taxon>Arthropoda</taxon>
        <taxon>Crustacea</taxon>
        <taxon>Multicrustacea</taxon>
        <taxon>Malacostraca</taxon>
        <taxon>Eumalacostraca</taxon>
        <taxon>Eucarida</taxon>
        <taxon>Decapoda</taxon>
        <taxon>Pleocyemata</taxon>
        <taxon>Anomura</taxon>
        <taxon>Galatheoidea</taxon>
        <taxon>Porcellanidae</taxon>
        <taxon>Petrolisthes</taxon>
    </lineage>
</organism>
<reference evidence="2" key="1">
    <citation type="submission" date="2023-10" db="EMBL/GenBank/DDBJ databases">
        <title>Genome assemblies of two species of porcelain crab, Petrolisthes cinctipes and Petrolisthes manimaculis (Anomura: Porcellanidae).</title>
        <authorList>
            <person name="Angst P."/>
        </authorList>
    </citation>
    <scope>NUCLEOTIDE SEQUENCE</scope>
    <source>
        <strain evidence="2">PB745_01</strain>
        <tissue evidence="2">Gill</tissue>
    </source>
</reference>
<keyword evidence="3" id="KW-1185">Reference proteome</keyword>
<comment type="caution">
    <text evidence="2">The sequence shown here is derived from an EMBL/GenBank/DDBJ whole genome shotgun (WGS) entry which is preliminary data.</text>
</comment>
<evidence type="ECO:0000256" key="1">
    <source>
        <dbReference type="SAM" id="MobiDB-lite"/>
    </source>
</evidence>
<evidence type="ECO:0000313" key="2">
    <source>
        <dbReference type="EMBL" id="KAK3849703.1"/>
    </source>
</evidence>
<name>A0AAE1EG01_PETCI</name>
<dbReference type="AlphaFoldDB" id="A0AAE1EG01"/>
<accession>A0AAE1EG01</accession>
<dbReference type="Proteomes" id="UP001286313">
    <property type="component" value="Unassembled WGS sequence"/>
</dbReference>
<feature type="region of interest" description="Disordered" evidence="1">
    <location>
        <begin position="96"/>
        <end position="116"/>
    </location>
</feature>
<feature type="compositionally biased region" description="Pro residues" evidence="1">
    <location>
        <begin position="107"/>
        <end position="116"/>
    </location>
</feature>
<feature type="region of interest" description="Disordered" evidence="1">
    <location>
        <begin position="1"/>
        <end position="29"/>
    </location>
</feature>
<sequence length="116" mass="12725">MLQGIVHLTSPSPQHLNNSPSRQITPYPHAAPQSSLTYLPCHHTTSSPHSLPCHFSYPTTSLPQHISTSPHHCHITSSLSHHFPVCLLPPPHPYPNTSLPHLTTTPSPQPRPITTP</sequence>
<feature type="compositionally biased region" description="Low complexity" evidence="1">
    <location>
        <begin position="96"/>
        <end position="106"/>
    </location>
</feature>
<gene>
    <name evidence="2" type="ORF">Pcinc_043549</name>
</gene>
<feature type="compositionally biased region" description="Polar residues" evidence="1">
    <location>
        <begin position="9"/>
        <end position="24"/>
    </location>
</feature>